<feature type="binding site" evidence="12">
    <location>
        <position position="558"/>
    </location>
    <ligand>
        <name>methylcob(III)alamin</name>
        <dbReference type="ChEBI" id="CHEBI:28115"/>
    </ligand>
</feature>
<dbReference type="GO" id="GO:0005829">
    <property type="term" value="C:cytosol"/>
    <property type="evidence" value="ECO:0007669"/>
    <property type="project" value="TreeGrafter"/>
</dbReference>
<dbReference type="Gene3D" id="3.20.20.20">
    <property type="entry name" value="Dihydropteroate synthase-like"/>
    <property type="match status" value="1"/>
</dbReference>
<organism evidence="18 19">
    <name type="scientific">Roseivirga ehrenbergii (strain DSM 102268 / JCM 13514 / KCTC 12282 / NCIMB 14502 / KMM 6017)</name>
    <dbReference type="NCBI Taxonomy" id="279360"/>
    <lineage>
        <taxon>Bacteria</taxon>
        <taxon>Pseudomonadati</taxon>
        <taxon>Bacteroidota</taxon>
        <taxon>Cytophagia</taxon>
        <taxon>Cytophagales</taxon>
        <taxon>Roseivirgaceae</taxon>
        <taxon>Roseivirga</taxon>
    </lineage>
</organism>
<dbReference type="SUPFAM" id="SSF51717">
    <property type="entry name" value="Dihydropteroate synthetase-like"/>
    <property type="match status" value="1"/>
</dbReference>
<evidence type="ECO:0000256" key="3">
    <source>
        <dbReference type="ARBA" id="ARBA00022628"/>
    </source>
</evidence>
<keyword evidence="10" id="KW-0862">Zinc</keyword>
<dbReference type="InterPro" id="IPR050554">
    <property type="entry name" value="Met_Synthase/Corrinoid"/>
</dbReference>
<feature type="domain" description="B12-binding N-terminal" evidence="17">
    <location>
        <begin position="315"/>
        <end position="409"/>
    </location>
</feature>
<evidence type="ECO:0000313" key="19">
    <source>
        <dbReference type="Proteomes" id="UP000075583"/>
    </source>
</evidence>
<dbReference type="InterPro" id="IPR006158">
    <property type="entry name" value="Cobalamin-bd"/>
</dbReference>
<dbReference type="InterPro" id="IPR011005">
    <property type="entry name" value="Dihydropteroate_synth-like_sf"/>
</dbReference>
<evidence type="ECO:0000256" key="7">
    <source>
        <dbReference type="ARBA" id="ARBA00022737"/>
    </source>
</evidence>
<comment type="caution">
    <text evidence="18">The sequence shown here is derived from an EMBL/GenBank/DDBJ whole genome shotgun (WGS) entry which is preliminary data.</text>
</comment>
<feature type="binding site" evidence="12">
    <location>
        <position position="502"/>
    </location>
    <ligand>
        <name>methylcob(III)alamin</name>
        <dbReference type="ChEBI" id="CHEBI:28115"/>
    </ligand>
</feature>
<dbReference type="OrthoDB" id="9803687at2"/>
<dbReference type="InterPro" id="IPR000489">
    <property type="entry name" value="Pterin-binding_dom"/>
</dbReference>
<evidence type="ECO:0000256" key="6">
    <source>
        <dbReference type="ARBA" id="ARBA00022723"/>
    </source>
</evidence>
<dbReference type="Gene3D" id="1.10.288.10">
    <property type="entry name" value="Cobalamin-dependent Methionine Synthase, domain 2"/>
    <property type="match status" value="1"/>
</dbReference>
<dbReference type="PROSITE" id="PS50974">
    <property type="entry name" value="ADOMET_ACTIVATION"/>
    <property type="match status" value="1"/>
</dbReference>
<dbReference type="InterPro" id="IPR011822">
    <property type="entry name" value="MetH"/>
</dbReference>
<name>A0A150X7J6_ROSEK</name>
<dbReference type="RefSeq" id="WP_062591829.1">
    <property type="nucleotide sequence ID" value="NZ_LQZQ01000045.1"/>
</dbReference>
<dbReference type="EC" id="2.1.1.13" evidence="9 10"/>
<feature type="binding site" evidence="12">
    <location>
        <position position="359"/>
    </location>
    <ligand>
        <name>methylcob(III)alamin</name>
        <dbReference type="ChEBI" id="CHEBI:28115"/>
    </ligand>
</feature>
<dbReference type="Pfam" id="PF00809">
    <property type="entry name" value="Pterin_bind"/>
    <property type="match status" value="1"/>
</dbReference>
<dbReference type="GO" id="GO:0008270">
    <property type="term" value="F:zinc ion binding"/>
    <property type="evidence" value="ECO:0007669"/>
    <property type="project" value="UniProtKB-UniRule"/>
</dbReference>
<evidence type="ECO:0000256" key="2">
    <source>
        <dbReference type="ARBA" id="ARBA00022603"/>
    </source>
</evidence>
<evidence type="ECO:0000259" key="16">
    <source>
        <dbReference type="PROSITE" id="PS51332"/>
    </source>
</evidence>
<feature type="region of interest" description="Disordered" evidence="13">
    <location>
        <begin position="407"/>
        <end position="432"/>
    </location>
</feature>
<dbReference type="InterPro" id="IPR003759">
    <property type="entry name" value="Cbl-bd_cap"/>
</dbReference>
<feature type="binding site" evidence="12">
    <location>
        <position position="645"/>
    </location>
    <ligand>
        <name>S-adenosyl-L-methionine</name>
        <dbReference type="ChEBI" id="CHEBI:59789"/>
    </ligand>
</feature>
<keyword evidence="2 10" id="KW-0489">Methyltransferase</keyword>
<feature type="binding site" evidence="12">
    <location>
        <begin position="889"/>
        <end position="890"/>
    </location>
    <ligand>
        <name>S-adenosyl-L-methionine</name>
        <dbReference type="ChEBI" id="CHEBI:59789"/>
    </ligand>
</feature>
<comment type="domain">
    <text evidence="10">Modular enzyme with four functionally distinct domains. The isolated Hcy-binding domain catalyzes methyl transfer from free methylcobalamin to homocysteine. The Hcy-binding domain in association with the pterin-binding domain catalyzes the methylation of cob(I)alamin by methyltetrahydrofolate and the methylation of homocysteine. The B12-binding domain binds the cofactor. The AdoMet activation domain binds S-adenosyl-L-methionine. Under aerobic conditions cob(I)alamin can be converted to inactive cob(II)alamin. Reductive methylation by S-adenosyl-L-methionine and flavodoxin regenerates methylcobalamin.</text>
</comment>
<keyword evidence="8 10" id="KW-0170">Cobalt</keyword>
<keyword evidence="10" id="KW-0028">Amino-acid biosynthesis</keyword>
<comment type="similarity">
    <text evidence="1">Belongs to the vitamin-B12 dependent methionine synthase family.</text>
</comment>
<dbReference type="PROSITE" id="PS51332">
    <property type="entry name" value="B12_BINDING"/>
    <property type="match status" value="1"/>
</dbReference>
<dbReference type="GO" id="GO:0031419">
    <property type="term" value="F:cobalamin binding"/>
    <property type="evidence" value="ECO:0007669"/>
    <property type="project" value="UniProtKB-UniRule"/>
</dbReference>
<dbReference type="InterPro" id="IPR037010">
    <property type="entry name" value="VitB12-dep_Met_synth_activ_sf"/>
</dbReference>
<dbReference type="SMART" id="SM01018">
    <property type="entry name" value="B12-binding_2"/>
    <property type="match status" value="1"/>
</dbReference>
<keyword evidence="3 10" id="KW-0846">Cobalamin</keyword>
<dbReference type="CDD" id="cd00740">
    <property type="entry name" value="MeTr"/>
    <property type="match status" value="1"/>
</dbReference>
<dbReference type="PROSITE" id="PS50972">
    <property type="entry name" value="PTERIN_BINDING"/>
    <property type="match status" value="1"/>
</dbReference>
<dbReference type="EMBL" id="LQZQ01000045">
    <property type="protein sequence ID" value="KYG74632.1"/>
    <property type="molecule type" value="Genomic_DNA"/>
</dbReference>
<feature type="domain" description="B12-binding" evidence="16">
    <location>
        <begin position="444"/>
        <end position="579"/>
    </location>
</feature>
<dbReference type="GO" id="GO:0032259">
    <property type="term" value="P:methylation"/>
    <property type="evidence" value="ECO:0007669"/>
    <property type="project" value="UniProtKB-KW"/>
</dbReference>
<dbReference type="Pfam" id="PF02310">
    <property type="entry name" value="B12-binding"/>
    <property type="match status" value="1"/>
</dbReference>
<feature type="binding site" description="axial binding residue" evidence="11">
    <location>
        <position position="457"/>
    </location>
    <ligand>
        <name>methylcob(III)alamin</name>
        <dbReference type="ChEBI" id="CHEBI:28115"/>
    </ligand>
    <ligandPart>
        <name>Co</name>
        <dbReference type="ChEBI" id="CHEBI:27638"/>
    </ligandPart>
</feature>
<dbReference type="Proteomes" id="UP000075583">
    <property type="component" value="Unassembled WGS sequence"/>
</dbReference>
<keyword evidence="19" id="KW-1185">Reference proteome</keyword>
<dbReference type="GO" id="GO:0050667">
    <property type="term" value="P:homocysteine metabolic process"/>
    <property type="evidence" value="ECO:0007669"/>
    <property type="project" value="TreeGrafter"/>
</dbReference>
<dbReference type="Pfam" id="PF02965">
    <property type="entry name" value="Met_synt_B12"/>
    <property type="match status" value="1"/>
</dbReference>
<comment type="cofactor">
    <cofactor evidence="10 11">
        <name>methylcob(III)alamin</name>
        <dbReference type="ChEBI" id="CHEBI:28115"/>
    </cofactor>
</comment>
<dbReference type="Gene3D" id="3.40.50.280">
    <property type="entry name" value="Cobalamin-binding domain"/>
    <property type="match status" value="1"/>
</dbReference>
<evidence type="ECO:0000256" key="12">
    <source>
        <dbReference type="PIRSR" id="PIRSR000381-2"/>
    </source>
</evidence>
<dbReference type="InterPro" id="IPR036724">
    <property type="entry name" value="Cobalamin-bd_sf"/>
</dbReference>
<dbReference type="FunFam" id="3.20.20.20:FF:000002">
    <property type="entry name" value="Methionine synthase"/>
    <property type="match status" value="1"/>
</dbReference>
<evidence type="ECO:0000259" key="14">
    <source>
        <dbReference type="PROSITE" id="PS50972"/>
    </source>
</evidence>
<accession>A0A150X7J6</accession>
<dbReference type="Gene3D" id="3.10.196.10">
    <property type="entry name" value="Vitamin B12-dependent methionine synthase, activation domain"/>
    <property type="match status" value="1"/>
</dbReference>
<dbReference type="SUPFAM" id="SSF52242">
    <property type="entry name" value="Cobalamin (vitamin B12)-binding domain"/>
    <property type="match status" value="1"/>
</dbReference>
<keyword evidence="7" id="KW-0677">Repeat</keyword>
<protein>
    <recommendedName>
        <fullName evidence="9 10">Methionine synthase</fullName>
        <ecNumber evidence="9 10">2.1.1.13</ecNumber>
    </recommendedName>
    <alternativeName>
        <fullName evidence="10">5-methyltetrahydrofolate--homocysteine methyltransferase</fullName>
    </alternativeName>
</protein>
<dbReference type="InterPro" id="IPR004223">
    <property type="entry name" value="VitB12-dep_Met_synth_activ_dom"/>
</dbReference>
<dbReference type="AlphaFoldDB" id="A0A150X7J6"/>
<evidence type="ECO:0000256" key="10">
    <source>
        <dbReference type="PIRNR" id="PIRNR000381"/>
    </source>
</evidence>
<evidence type="ECO:0000256" key="8">
    <source>
        <dbReference type="ARBA" id="ARBA00023285"/>
    </source>
</evidence>
<comment type="pathway">
    <text evidence="10">Amino-acid biosynthesis; L-methionine biosynthesis via de novo pathway; L-methionine from L-homocysteine (MetH route): step 1/1.</text>
</comment>
<dbReference type="STRING" id="279360.MB14_05340"/>
<proteinExistence type="inferred from homology"/>
<dbReference type="UniPathway" id="UPA00051">
    <property type="reaction ID" value="UER00081"/>
</dbReference>
<dbReference type="SUPFAM" id="SSF56507">
    <property type="entry name" value="Methionine synthase activation domain-like"/>
    <property type="match status" value="1"/>
</dbReference>
<comment type="catalytic activity">
    <reaction evidence="10">
        <text>(6S)-5-methyl-5,6,7,8-tetrahydrofolate + L-homocysteine = (6S)-5,6,7,8-tetrahydrofolate + L-methionine</text>
        <dbReference type="Rhea" id="RHEA:11172"/>
        <dbReference type="ChEBI" id="CHEBI:18608"/>
        <dbReference type="ChEBI" id="CHEBI:57453"/>
        <dbReference type="ChEBI" id="CHEBI:57844"/>
        <dbReference type="ChEBI" id="CHEBI:58199"/>
        <dbReference type="EC" id="2.1.1.13"/>
    </reaction>
</comment>
<sequence>MNKYNSTLELSGLEPLIVTPESNFVNVGERTNVTGSKRFARLILEEKFDEALEVARDQVDGGAQILDVNMDEGMLDGKEAMVKFLNLIAAEPDISRIPIMIDSSKWEIIEAGLKCVQGKCVVNSISLKEGEEVFIAHAKKVKRYGAAVIVMAFDEEGQADSYERRIEICKRSYDILVNVVKFPKNDIIFDPNIFPVATGIEEHNNNAVDFFKATKWIREHLPGAHVSGGVSNVSFSFRGNNPVREAMHSAFLYHAIQNGMDMGIVNPTMLEIYDDIPKDLLERVEDVLLNRRPDSTERLLDFAETVKGEGKKQVKDDAWRKESVEKRLEHALVKGIIEFIDEDTEEARQKYISPLKVIEGPLMDGMNVVGDLFGSGKMFLPQVVKSARVMKKAVAYLLPYLEKEKEEKRQAKLTRPNPSFPSGEGDNSTLSETERGIIPERETGRKILLATVKGDVHDIGKNIVGVVLACNNYDIIDMGVMVPADKILDKAIEENVDVIGLSGLITPSLDEMVHVAKEMERRKMKLPLMVGGATTSRIHTAVKIDPVYSGPVVHVLDASKSVPVAGELISGDRKANYKTQVKSEYAKLREDHANRKEIKHYIPYSRALGNRLKVNWEEKEYVKPSFIGNKVFKNFDLNIIREYIDWTPFFQTWMLKGKYPRIFENETIGKEAKKLFDDANKMLDEVIEKNLLQANGVVGLYPANSVGDDIEVYTEETRNEVKTVFHCLRQQGKKGTGIPNLSLADFIAPKDSGKIDYVGGFAVTGGLGIEPLVEKYEKDHDDYNSIMIKAIADRLAEAFAEAMHAIVRKELWGYAKNETLDNESLIKESYQGIRPAPGYPACPDHTEKPILFDLLNAQEETGIILTESMAMYPASSVSGLYFMHEEAKYFGLGKIEKDQVQDYAKRKGMTLEETEKWLSPNLTYDV</sequence>
<keyword evidence="6 10" id="KW-0479">Metal-binding</keyword>
<dbReference type="PIRSF" id="PIRSF000381">
    <property type="entry name" value="MetH"/>
    <property type="match status" value="1"/>
</dbReference>
<evidence type="ECO:0000256" key="5">
    <source>
        <dbReference type="ARBA" id="ARBA00022691"/>
    </source>
</evidence>
<dbReference type="InterPro" id="IPR033706">
    <property type="entry name" value="Met_synthase_B12-bd"/>
</dbReference>
<keyword evidence="10" id="KW-0486">Methionine biosynthesis</keyword>
<dbReference type="PROSITE" id="PS51337">
    <property type="entry name" value="B12_BINDING_NTER"/>
    <property type="match status" value="1"/>
</dbReference>
<evidence type="ECO:0000259" key="17">
    <source>
        <dbReference type="PROSITE" id="PS51337"/>
    </source>
</evidence>
<dbReference type="FunFam" id="1.10.1240.10:FF:000001">
    <property type="entry name" value="Methionine synthase"/>
    <property type="match status" value="1"/>
</dbReference>
<reference evidence="18" key="1">
    <citation type="submission" date="2016-01" db="EMBL/GenBank/DDBJ databases">
        <title>Genome sequencing of Roseivirga ehrenbergii KMM 6017.</title>
        <authorList>
            <person name="Selvaratnam C."/>
            <person name="Thevarajoo S."/>
            <person name="Goh K.M."/>
            <person name="Ee R."/>
            <person name="Chan K.-G."/>
            <person name="Chong C.S."/>
        </authorList>
    </citation>
    <scope>NUCLEOTIDE SEQUENCE [LARGE SCALE GENOMIC DNA]</scope>
    <source>
        <strain evidence="18">KMM 6017</strain>
    </source>
</reference>
<dbReference type="FunFam" id="3.40.50.280:FF:000001">
    <property type="entry name" value="Methionine synthase"/>
    <property type="match status" value="1"/>
</dbReference>
<evidence type="ECO:0000259" key="15">
    <source>
        <dbReference type="PROSITE" id="PS50974"/>
    </source>
</evidence>
<dbReference type="Pfam" id="PF02607">
    <property type="entry name" value="B12-binding_2"/>
    <property type="match status" value="1"/>
</dbReference>
<comment type="function">
    <text evidence="10">Catalyzes the transfer of a methyl group from methyl-cobalamin to homocysteine, yielding enzyme-bound cob(I)alamin and methionine. Subsequently, remethylates the cofactor using methyltetrahydrofolate.</text>
</comment>
<dbReference type="SUPFAM" id="SSF47644">
    <property type="entry name" value="Methionine synthase domain"/>
    <property type="match status" value="1"/>
</dbReference>
<evidence type="ECO:0000256" key="11">
    <source>
        <dbReference type="PIRSR" id="PIRSR000381-1"/>
    </source>
</evidence>
<feature type="domain" description="AdoMet activation" evidence="15">
    <location>
        <begin position="595"/>
        <end position="926"/>
    </location>
</feature>
<feature type="binding site" evidence="12">
    <location>
        <begin position="454"/>
        <end position="458"/>
    </location>
    <ligand>
        <name>methylcob(III)alamin</name>
        <dbReference type="ChEBI" id="CHEBI:28115"/>
    </ligand>
</feature>
<dbReference type="NCBIfam" id="NF007024">
    <property type="entry name" value="PRK09490.1"/>
    <property type="match status" value="1"/>
</dbReference>
<feature type="binding site" evidence="12">
    <location>
        <position position="834"/>
    </location>
    <ligand>
        <name>S-adenosyl-L-methionine</name>
        <dbReference type="ChEBI" id="CHEBI:59789"/>
    </ligand>
</feature>
<evidence type="ECO:0000256" key="9">
    <source>
        <dbReference type="NCBIfam" id="TIGR02082"/>
    </source>
</evidence>
<evidence type="ECO:0000256" key="4">
    <source>
        <dbReference type="ARBA" id="ARBA00022679"/>
    </source>
</evidence>
<evidence type="ECO:0000313" key="18">
    <source>
        <dbReference type="EMBL" id="KYG74632.1"/>
    </source>
</evidence>
<dbReference type="InterPro" id="IPR036594">
    <property type="entry name" value="Meth_synthase_dom"/>
</dbReference>
<keyword evidence="5 10" id="KW-0949">S-adenosyl-L-methionine</keyword>
<dbReference type="GO" id="GO:0046653">
    <property type="term" value="P:tetrahydrofolate metabolic process"/>
    <property type="evidence" value="ECO:0007669"/>
    <property type="project" value="TreeGrafter"/>
</dbReference>
<feature type="binding site" evidence="12">
    <location>
        <position position="506"/>
    </location>
    <ligand>
        <name>methylcob(III)alamin</name>
        <dbReference type="ChEBI" id="CHEBI:28115"/>
    </ligand>
</feature>
<dbReference type="PANTHER" id="PTHR45833">
    <property type="entry name" value="METHIONINE SYNTHASE"/>
    <property type="match status" value="1"/>
</dbReference>
<comment type="cofactor">
    <cofactor evidence="10">
        <name>Zn(2+)</name>
        <dbReference type="ChEBI" id="CHEBI:29105"/>
    </cofactor>
</comment>
<dbReference type="PANTHER" id="PTHR45833:SF1">
    <property type="entry name" value="METHIONINE SYNTHASE"/>
    <property type="match status" value="1"/>
</dbReference>
<dbReference type="CDD" id="cd02069">
    <property type="entry name" value="methionine_synthase_B12_BD"/>
    <property type="match status" value="1"/>
</dbReference>
<dbReference type="NCBIfam" id="TIGR02082">
    <property type="entry name" value="metH"/>
    <property type="match status" value="1"/>
</dbReference>
<evidence type="ECO:0000256" key="1">
    <source>
        <dbReference type="ARBA" id="ARBA00010398"/>
    </source>
</evidence>
<feature type="domain" description="Pterin-binding" evidence="14">
    <location>
        <begin position="24"/>
        <end position="285"/>
    </location>
</feature>
<dbReference type="GO" id="GO:0008705">
    <property type="term" value="F:methionine synthase activity"/>
    <property type="evidence" value="ECO:0007669"/>
    <property type="project" value="UniProtKB-UniRule"/>
</dbReference>
<gene>
    <name evidence="18" type="ORF">MB14_05340</name>
</gene>
<evidence type="ECO:0000256" key="13">
    <source>
        <dbReference type="SAM" id="MobiDB-lite"/>
    </source>
</evidence>
<dbReference type="Gene3D" id="1.10.1240.10">
    <property type="entry name" value="Methionine synthase domain"/>
    <property type="match status" value="1"/>
</dbReference>
<keyword evidence="4 10" id="KW-0808">Transferase</keyword>